<name>A0A7T5UHJ3_9BACT</name>
<dbReference type="Gene3D" id="3.10.129.10">
    <property type="entry name" value="Hotdog Thioesterase"/>
    <property type="match status" value="1"/>
</dbReference>
<dbReference type="CDD" id="cd00586">
    <property type="entry name" value="4HBT"/>
    <property type="match status" value="1"/>
</dbReference>
<dbReference type="AlphaFoldDB" id="A0A7T5UHJ3"/>
<dbReference type="Pfam" id="PF13279">
    <property type="entry name" value="4HBT_2"/>
    <property type="match status" value="1"/>
</dbReference>
<reference evidence="1 2" key="1">
    <citation type="submission" date="2020-07" db="EMBL/GenBank/DDBJ databases">
        <title>Huge and variable diversity of episymbiotic CPR bacteria and DPANN archaea in groundwater ecosystems.</title>
        <authorList>
            <person name="He C.Y."/>
            <person name="Keren R."/>
            <person name="Whittaker M."/>
            <person name="Farag I.F."/>
            <person name="Doudna J."/>
            <person name="Cate J.H.D."/>
            <person name="Banfield J.F."/>
        </authorList>
    </citation>
    <scope>NUCLEOTIDE SEQUENCE [LARGE SCALE GENOMIC DNA]</scope>
    <source>
        <strain evidence="1">NC_groundwater_70_Ag_B-0.1um_54_66</strain>
    </source>
</reference>
<dbReference type="PANTHER" id="PTHR12475:SF4">
    <property type="entry name" value="PROTEIN THEM6"/>
    <property type="match status" value="1"/>
</dbReference>
<evidence type="ECO:0000313" key="1">
    <source>
        <dbReference type="EMBL" id="QQG36490.1"/>
    </source>
</evidence>
<dbReference type="SUPFAM" id="SSF54637">
    <property type="entry name" value="Thioesterase/thiol ester dehydrase-isomerase"/>
    <property type="match status" value="1"/>
</dbReference>
<accession>A0A7T5UHJ3</accession>
<evidence type="ECO:0000313" key="2">
    <source>
        <dbReference type="Proteomes" id="UP000595362"/>
    </source>
</evidence>
<gene>
    <name evidence="1" type="ORF">HYS17_01475</name>
</gene>
<organism evidence="1 2">
    <name type="scientific">Micavibrio aeruginosavorus</name>
    <dbReference type="NCBI Taxonomy" id="349221"/>
    <lineage>
        <taxon>Bacteria</taxon>
        <taxon>Pseudomonadati</taxon>
        <taxon>Bdellovibrionota</taxon>
        <taxon>Bdellovibrionia</taxon>
        <taxon>Bdellovibrionales</taxon>
        <taxon>Pseudobdellovibrionaceae</taxon>
        <taxon>Micavibrio</taxon>
    </lineage>
</organism>
<dbReference type="EMBL" id="CP066681">
    <property type="protein sequence ID" value="QQG36490.1"/>
    <property type="molecule type" value="Genomic_DNA"/>
</dbReference>
<dbReference type="PANTHER" id="PTHR12475">
    <property type="match status" value="1"/>
</dbReference>
<protein>
    <submittedName>
        <fullName evidence="1">Thioesterase family protein</fullName>
    </submittedName>
</protein>
<sequence length="187" mass="21701">MSLFFRSLWVYILSFFRPRIRDILDVATLDFHVLPNDLDTNIHMNNGRYLTIMDLGRFDLVLRTGLLKHMMRKKAMPVLSAAQVRWRLSLNPFQKFTLETRVACWDDKWVYMEQRFIIRGGSKDGAVAAIGIVKGSFYNTIQKATVPTPELLRALNLDKQSPPMPQHIREWQVAEEHLKAVTATDVQ</sequence>
<dbReference type="InterPro" id="IPR051490">
    <property type="entry name" value="THEM6_lcsJ_thioesterase"/>
</dbReference>
<dbReference type="InterPro" id="IPR029069">
    <property type="entry name" value="HotDog_dom_sf"/>
</dbReference>
<dbReference type="Proteomes" id="UP000595362">
    <property type="component" value="Chromosome"/>
</dbReference>
<proteinExistence type="predicted"/>